<dbReference type="RefSeq" id="WP_153402191.1">
    <property type="nucleotide sequence ID" value="NZ_ML762426.1"/>
</dbReference>
<protein>
    <submittedName>
        <fullName evidence="3">Uncharacterized protein</fullName>
    </submittedName>
</protein>
<dbReference type="EMBL" id="WEID01000028">
    <property type="protein sequence ID" value="KAB8138093.1"/>
    <property type="molecule type" value="Genomic_DNA"/>
</dbReference>
<sequence length="99" mass="11209">MKKIVCCAVLFVSLLLVNVADLKSESPQLLDKHIFEPVPSDKEKQKKEKELEEFLAKEVKPNSLLPLPDPGEKMILQGMPLPNGEKAEVEKIQTEEENR</sequence>
<reference evidence="3 4" key="1">
    <citation type="submission" date="2019-10" db="EMBL/GenBank/DDBJ databases">
        <title>Gracilibacillus sp. nov. isolated from rice seeds.</title>
        <authorList>
            <person name="He S."/>
        </authorList>
    </citation>
    <scope>NUCLEOTIDE SEQUENCE [LARGE SCALE GENOMIC DNA]</scope>
    <source>
        <strain evidence="3 4">TD8</strain>
    </source>
</reference>
<keyword evidence="2" id="KW-0732">Signal</keyword>
<feature type="signal peptide" evidence="2">
    <location>
        <begin position="1"/>
        <end position="22"/>
    </location>
</feature>
<accession>A0A7C8GU32</accession>
<proteinExistence type="predicted"/>
<comment type="caution">
    <text evidence="3">The sequence shown here is derived from an EMBL/GenBank/DDBJ whole genome shotgun (WGS) entry which is preliminary data.</text>
</comment>
<organism evidence="3 4">
    <name type="scientific">Gracilibacillus oryzae</name>
    <dbReference type="NCBI Taxonomy" id="1672701"/>
    <lineage>
        <taxon>Bacteria</taxon>
        <taxon>Bacillati</taxon>
        <taxon>Bacillota</taxon>
        <taxon>Bacilli</taxon>
        <taxon>Bacillales</taxon>
        <taxon>Bacillaceae</taxon>
        <taxon>Gracilibacillus</taxon>
    </lineage>
</organism>
<gene>
    <name evidence="3" type="ORF">F9U64_06515</name>
</gene>
<dbReference type="Proteomes" id="UP000480246">
    <property type="component" value="Unassembled WGS sequence"/>
</dbReference>
<keyword evidence="4" id="KW-1185">Reference proteome</keyword>
<evidence type="ECO:0000256" key="1">
    <source>
        <dbReference type="SAM" id="MobiDB-lite"/>
    </source>
</evidence>
<evidence type="ECO:0000313" key="4">
    <source>
        <dbReference type="Proteomes" id="UP000480246"/>
    </source>
</evidence>
<feature type="region of interest" description="Disordered" evidence="1">
    <location>
        <begin position="78"/>
        <end position="99"/>
    </location>
</feature>
<name>A0A7C8GU32_9BACI</name>
<feature type="chain" id="PRO_5028908863" evidence="2">
    <location>
        <begin position="23"/>
        <end position="99"/>
    </location>
</feature>
<feature type="compositionally biased region" description="Basic and acidic residues" evidence="1">
    <location>
        <begin position="85"/>
        <end position="99"/>
    </location>
</feature>
<evidence type="ECO:0000313" key="3">
    <source>
        <dbReference type="EMBL" id="KAB8138093.1"/>
    </source>
</evidence>
<dbReference type="AlphaFoldDB" id="A0A7C8GU32"/>
<evidence type="ECO:0000256" key="2">
    <source>
        <dbReference type="SAM" id="SignalP"/>
    </source>
</evidence>